<comment type="caution">
    <text evidence="1">The sequence shown here is derived from an EMBL/GenBank/DDBJ whole genome shotgun (WGS) entry which is preliminary data.</text>
</comment>
<organism evidence="1 2">
    <name type="scientific">Nostocoides japonicum T1-X7</name>
    <dbReference type="NCBI Taxonomy" id="1194083"/>
    <lineage>
        <taxon>Bacteria</taxon>
        <taxon>Bacillati</taxon>
        <taxon>Actinomycetota</taxon>
        <taxon>Actinomycetes</taxon>
        <taxon>Micrococcales</taxon>
        <taxon>Intrasporangiaceae</taxon>
        <taxon>Nostocoides</taxon>
    </lineage>
</organism>
<sequence length="17" mass="1914">MADLLEQLIALRRALTS</sequence>
<name>A0A077LYG5_9MICO</name>
<evidence type="ECO:0000313" key="2">
    <source>
        <dbReference type="Proteomes" id="UP000035721"/>
    </source>
</evidence>
<dbReference type="Proteomes" id="UP000035721">
    <property type="component" value="Unassembled WGS sequence"/>
</dbReference>
<proteinExistence type="predicted"/>
<accession>A0A077LYG5</accession>
<keyword evidence="2" id="KW-1185">Reference proteome</keyword>
<dbReference type="AlphaFoldDB" id="A0A077LYG5"/>
<dbReference type="EMBL" id="CAJB01000067">
    <property type="protein sequence ID" value="CCH77019.1"/>
    <property type="molecule type" value="Genomic_DNA"/>
</dbReference>
<reference evidence="1 2" key="1">
    <citation type="journal article" date="2013" name="ISME J.">
        <title>A metabolic model for members of the genus Tetrasphaera involved in enhanced biological phosphorus removal.</title>
        <authorList>
            <person name="Kristiansen R."/>
            <person name="Nguyen H.T.T."/>
            <person name="Saunders A.M."/>
            <person name="Nielsen J.L."/>
            <person name="Wimmer R."/>
            <person name="Le V.Q."/>
            <person name="McIlroy S.J."/>
            <person name="Petrovski S."/>
            <person name="Seviour R.J."/>
            <person name="Calteau A."/>
            <person name="Nielsen K.L."/>
            <person name="Nielsen P.H."/>
        </authorList>
    </citation>
    <scope>NUCLEOTIDE SEQUENCE [LARGE SCALE GENOMIC DNA]</scope>
    <source>
        <strain evidence="1 2">T1-X7</strain>
    </source>
</reference>
<gene>
    <name evidence="1" type="ORF">BN12_1590001</name>
</gene>
<protein>
    <submittedName>
        <fullName evidence="1">Uncharacterized protein</fullName>
    </submittedName>
</protein>
<evidence type="ECO:0000313" key="1">
    <source>
        <dbReference type="EMBL" id="CCH77019.1"/>
    </source>
</evidence>